<keyword evidence="2" id="KW-1185">Reference proteome</keyword>
<comment type="caution">
    <text evidence="1">The sequence shown here is derived from an EMBL/GenBank/DDBJ whole genome shotgun (WGS) entry which is preliminary data.</text>
</comment>
<evidence type="ECO:0000313" key="2">
    <source>
        <dbReference type="Proteomes" id="UP000558488"/>
    </source>
</evidence>
<dbReference type="GO" id="GO:0005741">
    <property type="term" value="C:mitochondrial outer membrane"/>
    <property type="evidence" value="ECO:0007669"/>
    <property type="project" value="InterPro"/>
</dbReference>
<dbReference type="EMBL" id="JACAGB010000001">
    <property type="protein sequence ID" value="KAF6393851.1"/>
    <property type="molecule type" value="Genomic_DNA"/>
</dbReference>
<proteinExistence type="predicted"/>
<reference evidence="1 2" key="1">
    <citation type="journal article" date="2020" name="Nature">
        <title>Six reference-quality genomes reveal evolution of bat adaptations.</title>
        <authorList>
            <person name="Jebb D."/>
            <person name="Huang Z."/>
            <person name="Pippel M."/>
            <person name="Hughes G.M."/>
            <person name="Lavrichenko K."/>
            <person name="Devanna P."/>
            <person name="Winkler S."/>
            <person name="Jermiin L.S."/>
            <person name="Skirmuntt E.C."/>
            <person name="Katzourakis A."/>
            <person name="Burkitt-Gray L."/>
            <person name="Ray D.A."/>
            <person name="Sullivan K.A.M."/>
            <person name="Roscito J.G."/>
            <person name="Kirilenko B.M."/>
            <person name="Davalos L.M."/>
            <person name="Corthals A.P."/>
            <person name="Power M.L."/>
            <person name="Jones G."/>
            <person name="Ransome R.D."/>
            <person name="Dechmann D.K.N."/>
            <person name="Locatelli A.G."/>
            <person name="Puechmaille S.J."/>
            <person name="Fedrigo O."/>
            <person name="Jarvis E.D."/>
            <person name="Hiller M."/>
            <person name="Vernes S.C."/>
            <person name="Myers E.W."/>
            <person name="Teeling E.C."/>
        </authorList>
    </citation>
    <scope>NUCLEOTIDE SEQUENCE [LARGE SCALE GENOMIC DNA]</scope>
    <source>
        <strain evidence="1">MPipKuh1</strain>
        <tissue evidence="1">Flight muscle</tissue>
    </source>
</reference>
<dbReference type="GO" id="GO:0035695">
    <property type="term" value="P:mitophagy by internal vacuole formation"/>
    <property type="evidence" value="ECO:0007669"/>
    <property type="project" value="TreeGrafter"/>
</dbReference>
<dbReference type="PANTHER" id="PTHR21771">
    <property type="entry name" value="MITOCHONDRIA-EATING PROTEIN-RELATED"/>
    <property type="match status" value="1"/>
</dbReference>
<gene>
    <name evidence="1" type="ORF">mPipKuh1_016511</name>
</gene>
<evidence type="ECO:0000313" key="1">
    <source>
        <dbReference type="EMBL" id="KAF6393851.1"/>
    </source>
</evidence>
<dbReference type="Proteomes" id="UP000558488">
    <property type="component" value="Unassembled WGS sequence"/>
</dbReference>
<organism evidence="1 2">
    <name type="scientific">Pipistrellus kuhlii</name>
    <name type="common">Kuhl's pipistrelle</name>
    <dbReference type="NCBI Taxonomy" id="59472"/>
    <lineage>
        <taxon>Eukaryota</taxon>
        <taxon>Metazoa</taxon>
        <taxon>Chordata</taxon>
        <taxon>Craniata</taxon>
        <taxon>Vertebrata</taxon>
        <taxon>Euteleostomi</taxon>
        <taxon>Mammalia</taxon>
        <taxon>Eutheria</taxon>
        <taxon>Laurasiatheria</taxon>
        <taxon>Chiroptera</taxon>
        <taxon>Yangochiroptera</taxon>
        <taxon>Vespertilionidae</taxon>
        <taxon>Pipistrellus</taxon>
    </lineage>
</organism>
<dbReference type="GO" id="GO:0035694">
    <property type="term" value="P:mitochondrial protein catabolic process"/>
    <property type="evidence" value="ECO:0007669"/>
    <property type="project" value="InterPro"/>
</dbReference>
<dbReference type="AlphaFoldDB" id="A0A7J8B5S9"/>
<accession>A0A7J8B5S9</accession>
<sequence length="104" mass="11853">MAENLRKLVSNDFLRTMYENLERWQRDYNTNSCDQNLSYCLEFIEQVAKMQGQLFGILTTTAQEGGRYDGVEVIKSRLLPWLEASFTAASLGKPIDSKVPSLQA</sequence>
<dbReference type="PANTHER" id="PTHR21771:SF0">
    <property type="entry name" value="MITOCHONDRIA-EATING PROTEIN"/>
    <property type="match status" value="1"/>
</dbReference>
<protein>
    <submittedName>
        <fullName evidence="1">Spermatogenesis associated 18</fullName>
    </submittedName>
</protein>
<name>A0A7J8B5S9_PIPKU</name>
<dbReference type="InterPro" id="IPR026169">
    <property type="entry name" value="MIEAP"/>
</dbReference>